<evidence type="ECO:0008006" key="3">
    <source>
        <dbReference type="Google" id="ProtNLM"/>
    </source>
</evidence>
<accession>A0A242ANU3</accession>
<proteinExistence type="predicted"/>
<reference evidence="1 2" key="1">
    <citation type="submission" date="2017-05" db="EMBL/GenBank/DDBJ databases">
        <title>The Genome Sequence of Enterococcus faecium 7H8_DIV0219.</title>
        <authorList>
            <consortium name="The Broad Institute Genomics Platform"/>
            <consortium name="The Broad Institute Genomic Center for Infectious Diseases"/>
            <person name="Earl A."/>
            <person name="Manson A."/>
            <person name="Schwartman J."/>
            <person name="Gilmore M."/>
            <person name="Abouelleil A."/>
            <person name="Cao P."/>
            <person name="Chapman S."/>
            <person name="Cusick C."/>
            <person name="Shea T."/>
            <person name="Young S."/>
            <person name="Neafsey D."/>
            <person name="Nusbaum C."/>
            <person name="Birren B."/>
        </authorList>
    </citation>
    <scope>NUCLEOTIDE SEQUENCE [LARGE SCALE GENOMIC DNA]</scope>
    <source>
        <strain evidence="1 2">7H8_DIV0219</strain>
    </source>
</reference>
<dbReference type="Proteomes" id="UP000194885">
    <property type="component" value="Unassembled WGS sequence"/>
</dbReference>
<evidence type="ECO:0000313" key="2">
    <source>
        <dbReference type="Proteomes" id="UP000194885"/>
    </source>
</evidence>
<sequence>MNEHFWENLEILVSERGFTWAELARKLFRGQYVYPSEFDRLYQTFRHYRSHRLMPQTKWVERILVVLGIDYEDLFRR</sequence>
<comment type="caution">
    <text evidence="1">The sequence shown here is derived from an EMBL/GenBank/DDBJ whole genome shotgun (WGS) entry which is preliminary data.</text>
</comment>
<protein>
    <recommendedName>
        <fullName evidence="3">Transcriptional regulator</fullName>
    </recommendedName>
</protein>
<dbReference type="EMBL" id="NGKW01000042">
    <property type="protein sequence ID" value="OTN82268.1"/>
    <property type="molecule type" value="Genomic_DNA"/>
</dbReference>
<evidence type="ECO:0000313" key="1">
    <source>
        <dbReference type="EMBL" id="OTN82268.1"/>
    </source>
</evidence>
<name>A0A242ANU3_ENTFC</name>
<dbReference type="AlphaFoldDB" id="A0A242ANU3"/>
<organism evidence="1 2">
    <name type="scientific">Enterococcus faecium</name>
    <name type="common">Streptococcus faecium</name>
    <dbReference type="NCBI Taxonomy" id="1352"/>
    <lineage>
        <taxon>Bacteria</taxon>
        <taxon>Bacillati</taxon>
        <taxon>Bacillota</taxon>
        <taxon>Bacilli</taxon>
        <taxon>Lactobacillales</taxon>
        <taxon>Enterococcaceae</taxon>
        <taxon>Enterococcus</taxon>
    </lineage>
</organism>
<dbReference type="RefSeq" id="WP_086324068.1">
    <property type="nucleotide sequence ID" value="NZ_NGKW01000042.1"/>
</dbReference>
<gene>
    <name evidence="1" type="ORF">A5810_003203</name>
</gene>